<dbReference type="EMBL" id="MTKT01005609">
    <property type="protein sequence ID" value="OWM65552.1"/>
    <property type="molecule type" value="Genomic_DNA"/>
</dbReference>
<organism evidence="1 2">
    <name type="scientific">Punica granatum</name>
    <name type="common">Pomegranate</name>
    <dbReference type="NCBI Taxonomy" id="22663"/>
    <lineage>
        <taxon>Eukaryota</taxon>
        <taxon>Viridiplantae</taxon>
        <taxon>Streptophyta</taxon>
        <taxon>Embryophyta</taxon>
        <taxon>Tracheophyta</taxon>
        <taxon>Spermatophyta</taxon>
        <taxon>Magnoliopsida</taxon>
        <taxon>eudicotyledons</taxon>
        <taxon>Gunneridae</taxon>
        <taxon>Pentapetalae</taxon>
        <taxon>rosids</taxon>
        <taxon>malvids</taxon>
        <taxon>Myrtales</taxon>
        <taxon>Lythraceae</taxon>
        <taxon>Punica</taxon>
    </lineage>
</organism>
<proteinExistence type="predicted"/>
<accession>A0A218W0A3</accession>
<dbReference type="AlphaFoldDB" id="A0A218W0A3"/>
<name>A0A218W0A3_PUNGR</name>
<gene>
    <name evidence="1" type="ORF">CDL15_Pgr023822</name>
</gene>
<evidence type="ECO:0000313" key="2">
    <source>
        <dbReference type="Proteomes" id="UP000197138"/>
    </source>
</evidence>
<dbReference type="Proteomes" id="UP000197138">
    <property type="component" value="Unassembled WGS sequence"/>
</dbReference>
<evidence type="ECO:0000313" key="1">
    <source>
        <dbReference type="EMBL" id="OWM65552.1"/>
    </source>
</evidence>
<reference evidence="2" key="1">
    <citation type="journal article" date="2017" name="Plant J.">
        <title>The pomegranate (Punica granatum L.) genome and the genomics of punicalagin biosynthesis.</title>
        <authorList>
            <person name="Qin G."/>
            <person name="Xu C."/>
            <person name="Ming R."/>
            <person name="Tang H."/>
            <person name="Guyot R."/>
            <person name="Kramer E.M."/>
            <person name="Hu Y."/>
            <person name="Yi X."/>
            <person name="Qi Y."/>
            <person name="Xu X."/>
            <person name="Gao Z."/>
            <person name="Pan H."/>
            <person name="Jian J."/>
            <person name="Tian Y."/>
            <person name="Yue Z."/>
            <person name="Xu Y."/>
        </authorList>
    </citation>
    <scope>NUCLEOTIDE SEQUENCE [LARGE SCALE GENOMIC DNA]</scope>
    <source>
        <strain evidence="2">cv. Dabenzi</strain>
    </source>
</reference>
<protein>
    <submittedName>
        <fullName evidence="1">Uncharacterized protein</fullName>
    </submittedName>
</protein>
<comment type="caution">
    <text evidence="1">The sequence shown here is derived from an EMBL/GenBank/DDBJ whole genome shotgun (WGS) entry which is preliminary data.</text>
</comment>
<sequence>MSDTVTSNNYTEHEHRFRLLLGSHTDSSNDFQVTEQAYISTKNHIQKLV</sequence>